<dbReference type="EMBL" id="CP014323">
    <property type="protein sequence ID" value="AMJ96873.1"/>
    <property type="molecule type" value="Genomic_DNA"/>
</dbReference>
<evidence type="ECO:0000256" key="1">
    <source>
        <dbReference type="ARBA" id="ARBA00001966"/>
    </source>
</evidence>
<dbReference type="InterPro" id="IPR007197">
    <property type="entry name" value="rSAM"/>
</dbReference>
<comment type="similarity">
    <text evidence="6">Belongs to the radical SAM superfamily. Anaerobic sulfatase-maturating enzyme family.</text>
</comment>
<dbReference type="Pfam" id="PF04055">
    <property type="entry name" value="Radical_SAM"/>
    <property type="match status" value="1"/>
</dbReference>
<reference evidence="8 9" key="1">
    <citation type="submission" date="2015-12" db="EMBL/GenBank/DDBJ databases">
        <authorList>
            <person name="Shamseldin A."/>
            <person name="Moawad H."/>
            <person name="Abd El-Rahim W.M."/>
            <person name="Sadowsky M.J."/>
        </authorList>
    </citation>
    <scope>NUCLEOTIDE SEQUENCE [LARGE SCALE GENOMIC DNA]</scope>
    <source>
        <strain evidence="8 9">D7</strain>
    </source>
</reference>
<keyword evidence="5" id="KW-0411">Iron-sulfur</keyword>
<dbReference type="SFLD" id="SFLDG01386">
    <property type="entry name" value="main_SPASM_domain-containing"/>
    <property type="match status" value="1"/>
</dbReference>
<dbReference type="SFLD" id="SFLDS00029">
    <property type="entry name" value="Radical_SAM"/>
    <property type="match status" value="1"/>
</dbReference>
<evidence type="ECO:0000256" key="2">
    <source>
        <dbReference type="ARBA" id="ARBA00022691"/>
    </source>
</evidence>
<dbReference type="Gene3D" id="3.20.20.70">
    <property type="entry name" value="Aldolase class I"/>
    <property type="match status" value="1"/>
</dbReference>
<evidence type="ECO:0000256" key="3">
    <source>
        <dbReference type="ARBA" id="ARBA00022723"/>
    </source>
</evidence>
<dbReference type="PANTHER" id="PTHR43273:SF3">
    <property type="entry name" value="ANAEROBIC SULFATASE-MATURATING ENZYME HOMOLOG ASLB-RELATED"/>
    <property type="match status" value="1"/>
</dbReference>
<organism evidence="8 9">
    <name type="scientific">Alteromonas macleodii</name>
    <name type="common">Pseudoalteromonas macleodii</name>
    <dbReference type="NCBI Taxonomy" id="28108"/>
    <lineage>
        <taxon>Bacteria</taxon>
        <taxon>Pseudomonadati</taxon>
        <taxon>Pseudomonadota</taxon>
        <taxon>Gammaproteobacteria</taxon>
        <taxon>Alteromonadales</taxon>
        <taxon>Alteromonadaceae</taxon>
        <taxon>Alteromonas/Salinimonas group</taxon>
        <taxon>Alteromonas</taxon>
    </lineage>
</organism>
<dbReference type="GO" id="GO:0016491">
    <property type="term" value="F:oxidoreductase activity"/>
    <property type="evidence" value="ECO:0007669"/>
    <property type="project" value="InterPro"/>
</dbReference>
<dbReference type="InterPro" id="IPR058240">
    <property type="entry name" value="rSAM_sf"/>
</dbReference>
<sequence length="467" mass="53137">MTNYKSLPIMFRELEDGRTVVSNLANTYHVLENKQLLRDVFELGQCKDKNLLNELEQKLFITSDSDFESKVHLTTSAFSKRINKDLTSPRLIMIVPTLRCDHHCSYCQVSRVNADLSGFDLQSSQIPSLIKYITKIEKPPYKIEFQGGEPLLAFDFIQKFYEQFVIEVGKENFNIVIATSLSLVEQSIINWCRGKNVGFSTSIDAGKKAHNKHRKLITKNSFELVQRNINWIHNELGKDKIGTVTTVTRDGLEGSDELVDTHLALGLTGMFVRPVSSYGFAEEKQAKDISIADFMVFYKKLIRRILNENLSGTLLIEHFLLIHYKRLLSSPSAAYVDLMAPAGYLKNSILIDYTGNVFGSDEARMVHRKYEADELIIGNINSSELNLEHSTKLLAQSFNFDVPGCSDCVYQGSCGSDPIYHLQDFGEPIGVKSYSRFCELHKSIFDFIFELIRDQKYKDVLNGWLNG</sequence>
<comment type="cofactor">
    <cofactor evidence="1">
        <name>[4Fe-4S] cluster</name>
        <dbReference type="ChEBI" id="CHEBI:49883"/>
    </cofactor>
</comment>
<dbReference type="CDD" id="cd01335">
    <property type="entry name" value="Radical_SAM"/>
    <property type="match status" value="1"/>
</dbReference>
<dbReference type="RefSeq" id="WP_061093971.1">
    <property type="nucleotide sequence ID" value="NZ_CP014323.1"/>
</dbReference>
<dbReference type="OrthoDB" id="9792276at2"/>
<protein>
    <recommendedName>
        <fullName evidence="7">Radical SAM core domain-containing protein</fullName>
    </recommendedName>
</protein>
<dbReference type="SUPFAM" id="SSF102114">
    <property type="entry name" value="Radical SAM enzymes"/>
    <property type="match status" value="1"/>
</dbReference>
<keyword evidence="3" id="KW-0479">Metal-binding</keyword>
<dbReference type="PANTHER" id="PTHR43273">
    <property type="entry name" value="ANAEROBIC SULFATASE-MATURATING ENZYME HOMOLOG ASLB-RELATED"/>
    <property type="match status" value="1"/>
</dbReference>
<evidence type="ECO:0000256" key="6">
    <source>
        <dbReference type="ARBA" id="ARBA00023601"/>
    </source>
</evidence>
<evidence type="ECO:0000256" key="4">
    <source>
        <dbReference type="ARBA" id="ARBA00023004"/>
    </source>
</evidence>
<evidence type="ECO:0000259" key="7">
    <source>
        <dbReference type="PROSITE" id="PS51918"/>
    </source>
</evidence>
<dbReference type="PROSITE" id="PS51918">
    <property type="entry name" value="RADICAL_SAM"/>
    <property type="match status" value="1"/>
</dbReference>
<proteinExistence type="inferred from homology"/>
<evidence type="ECO:0000313" key="9">
    <source>
        <dbReference type="Proteomes" id="UP000063991"/>
    </source>
</evidence>
<dbReference type="Proteomes" id="UP000063991">
    <property type="component" value="Chromosome"/>
</dbReference>
<gene>
    <name evidence="8" type="ORF">AVL55_00980</name>
</gene>
<dbReference type="SFLD" id="SFLDG01067">
    <property type="entry name" value="SPASM/twitch_domain_containing"/>
    <property type="match status" value="1"/>
</dbReference>
<feature type="domain" description="Radical SAM core" evidence="7">
    <location>
        <begin position="86"/>
        <end position="309"/>
    </location>
</feature>
<name>A0A126PV47_ALTMA</name>
<dbReference type="GO" id="GO:0046872">
    <property type="term" value="F:metal ion binding"/>
    <property type="evidence" value="ECO:0007669"/>
    <property type="project" value="UniProtKB-KW"/>
</dbReference>
<dbReference type="InterPro" id="IPR024023">
    <property type="entry name" value="rSAM_paired_HxsB"/>
</dbReference>
<dbReference type="InterPro" id="IPR023867">
    <property type="entry name" value="Sulphatase_maturase_rSAM"/>
</dbReference>
<evidence type="ECO:0000256" key="5">
    <source>
        <dbReference type="ARBA" id="ARBA00023014"/>
    </source>
</evidence>
<evidence type="ECO:0000313" key="8">
    <source>
        <dbReference type="EMBL" id="AMJ96873.1"/>
    </source>
</evidence>
<keyword evidence="2" id="KW-0949">S-adenosyl-L-methionine</keyword>
<accession>A0A126PV47</accession>
<keyword evidence="4" id="KW-0408">Iron</keyword>
<dbReference type="GO" id="GO:0051536">
    <property type="term" value="F:iron-sulfur cluster binding"/>
    <property type="evidence" value="ECO:0007669"/>
    <property type="project" value="UniProtKB-KW"/>
</dbReference>
<dbReference type="AlphaFoldDB" id="A0A126PV47"/>
<dbReference type="NCBIfam" id="TIGR03978">
    <property type="entry name" value="rSAM_paired_1"/>
    <property type="match status" value="1"/>
</dbReference>
<dbReference type="SFLD" id="SFLDG01384">
    <property type="entry name" value="thioether_bond_formation_requi"/>
    <property type="match status" value="1"/>
</dbReference>
<dbReference type="InterPro" id="IPR013785">
    <property type="entry name" value="Aldolase_TIM"/>
</dbReference>